<comment type="caution">
    <text evidence="4">The sequence shown here is derived from an EMBL/GenBank/DDBJ whole genome shotgun (WGS) entry which is preliminary data.</text>
</comment>
<dbReference type="OrthoDB" id="69928at2759"/>
<dbReference type="InterPro" id="IPR018834">
    <property type="entry name" value="DNA/RNA-bd_Est1-type"/>
</dbReference>
<feature type="region of interest" description="Disordered" evidence="1">
    <location>
        <begin position="699"/>
        <end position="791"/>
    </location>
</feature>
<keyword evidence="5" id="KW-1185">Reference proteome</keyword>
<dbReference type="InterPro" id="IPR019458">
    <property type="entry name" value="Est1-like_N"/>
</dbReference>
<feature type="region of interest" description="Disordered" evidence="1">
    <location>
        <begin position="651"/>
        <end position="685"/>
    </location>
</feature>
<proteinExistence type="predicted"/>
<evidence type="ECO:0000256" key="1">
    <source>
        <dbReference type="SAM" id="MobiDB-lite"/>
    </source>
</evidence>
<organism evidence="4 5">
    <name type="scientific">Hydnum rufescens UP504</name>
    <dbReference type="NCBI Taxonomy" id="1448309"/>
    <lineage>
        <taxon>Eukaryota</taxon>
        <taxon>Fungi</taxon>
        <taxon>Dikarya</taxon>
        <taxon>Basidiomycota</taxon>
        <taxon>Agaricomycotina</taxon>
        <taxon>Agaricomycetes</taxon>
        <taxon>Cantharellales</taxon>
        <taxon>Hydnaceae</taxon>
        <taxon>Hydnum</taxon>
    </lineage>
</organism>
<feature type="domain" description="DNA/RNA-binding" evidence="2">
    <location>
        <begin position="229"/>
        <end position="513"/>
    </location>
</feature>
<reference evidence="4" key="1">
    <citation type="journal article" date="2020" name="Nat. Commun.">
        <title>Large-scale genome sequencing of mycorrhizal fungi provides insights into the early evolution of symbiotic traits.</title>
        <authorList>
            <person name="Miyauchi S."/>
            <person name="Kiss E."/>
            <person name="Kuo A."/>
            <person name="Drula E."/>
            <person name="Kohler A."/>
            <person name="Sanchez-Garcia M."/>
            <person name="Morin E."/>
            <person name="Andreopoulos B."/>
            <person name="Barry K.W."/>
            <person name="Bonito G."/>
            <person name="Buee M."/>
            <person name="Carver A."/>
            <person name="Chen C."/>
            <person name="Cichocki N."/>
            <person name="Clum A."/>
            <person name="Culley D."/>
            <person name="Crous P.W."/>
            <person name="Fauchery L."/>
            <person name="Girlanda M."/>
            <person name="Hayes R.D."/>
            <person name="Keri Z."/>
            <person name="LaButti K."/>
            <person name="Lipzen A."/>
            <person name="Lombard V."/>
            <person name="Magnuson J."/>
            <person name="Maillard F."/>
            <person name="Murat C."/>
            <person name="Nolan M."/>
            <person name="Ohm R.A."/>
            <person name="Pangilinan J."/>
            <person name="Pereira M.F."/>
            <person name="Perotto S."/>
            <person name="Peter M."/>
            <person name="Pfister S."/>
            <person name="Riley R."/>
            <person name="Sitrit Y."/>
            <person name="Stielow J.B."/>
            <person name="Szollosi G."/>
            <person name="Zifcakova L."/>
            <person name="Stursova M."/>
            <person name="Spatafora J.W."/>
            <person name="Tedersoo L."/>
            <person name="Vaario L.M."/>
            <person name="Yamada A."/>
            <person name="Yan M."/>
            <person name="Wang P."/>
            <person name="Xu J."/>
            <person name="Bruns T."/>
            <person name="Baldrian P."/>
            <person name="Vilgalys R."/>
            <person name="Dunand C."/>
            <person name="Henrissat B."/>
            <person name="Grigoriev I.V."/>
            <person name="Hibbett D."/>
            <person name="Nagy L.G."/>
            <person name="Martin F.M."/>
        </authorList>
    </citation>
    <scope>NUCLEOTIDE SEQUENCE</scope>
    <source>
        <strain evidence="4">UP504</strain>
    </source>
</reference>
<evidence type="ECO:0000313" key="4">
    <source>
        <dbReference type="EMBL" id="KAF9515049.1"/>
    </source>
</evidence>
<dbReference type="Proteomes" id="UP000886523">
    <property type="component" value="Unassembled WGS sequence"/>
</dbReference>
<dbReference type="Pfam" id="PF10373">
    <property type="entry name" value="EST1_DNA_bind"/>
    <property type="match status" value="1"/>
</dbReference>
<feature type="compositionally biased region" description="Polar residues" evidence="1">
    <location>
        <begin position="651"/>
        <end position="666"/>
    </location>
</feature>
<name>A0A9P6DXN5_9AGAM</name>
<dbReference type="SUPFAM" id="SSF48452">
    <property type="entry name" value="TPR-like"/>
    <property type="match status" value="1"/>
</dbReference>
<dbReference type="PANTHER" id="PTHR15696:SF36">
    <property type="entry name" value="NONSENSE-MEDIATED MRNA DECAY FACTOR"/>
    <property type="match status" value="1"/>
</dbReference>
<gene>
    <name evidence="4" type="ORF">BS47DRAFT_1381709</name>
</gene>
<evidence type="ECO:0000259" key="2">
    <source>
        <dbReference type="Pfam" id="PF10373"/>
    </source>
</evidence>
<accession>A0A9P6DXN5</accession>
<dbReference type="InterPro" id="IPR045153">
    <property type="entry name" value="Est1/Ebs1-like"/>
</dbReference>
<evidence type="ECO:0000313" key="5">
    <source>
        <dbReference type="Proteomes" id="UP000886523"/>
    </source>
</evidence>
<evidence type="ECO:0000259" key="3">
    <source>
        <dbReference type="Pfam" id="PF10374"/>
    </source>
</evidence>
<dbReference type="Gene3D" id="1.25.40.10">
    <property type="entry name" value="Tetratricopeptide repeat domain"/>
    <property type="match status" value="1"/>
</dbReference>
<protein>
    <recommendedName>
        <fullName evidence="6">Protein SMG7</fullName>
    </recommendedName>
</protein>
<feature type="region of interest" description="Disordered" evidence="1">
    <location>
        <begin position="600"/>
        <end position="626"/>
    </location>
</feature>
<feature type="compositionally biased region" description="Polar residues" evidence="1">
    <location>
        <begin position="770"/>
        <end position="788"/>
    </location>
</feature>
<feature type="compositionally biased region" description="Polar residues" evidence="1">
    <location>
        <begin position="705"/>
        <end position="722"/>
    </location>
</feature>
<dbReference type="AlphaFoldDB" id="A0A9P6DXN5"/>
<feature type="domain" description="Telomerase activating protein Est1-like N-terminal" evidence="3">
    <location>
        <begin position="64"/>
        <end position="203"/>
    </location>
</feature>
<dbReference type="EMBL" id="MU128954">
    <property type="protein sequence ID" value="KAF9515049.1"/>
    <property type="molecule type" value="Genomic_DNA"/>
</dbReference>
<evidence type="ECO:0008006" key="6">
    <source>
        <dbReference type="Google" id="ProtNLM"/>
    </source>
</evidence>
<sequence>MADESNVSVSDLVREIKGLTIDFKKSLNPPANPWDQEVEFQRQNLRRHIIQVIFKYPSSIHAVKLETTLWIDTSHAVIARYRDLISKLDNKVNKNPSADQRRGNGRFGRGEEVPFWSGLILRLVKTFELTAATKAIDALSLSATDPADLASPQKVAGSRTSLVPSDSPMAEEISEDIKDKKLLFLQKSLISLGDLARYREQYNEGGGRPWPGNEAQTDRGRGTPVNLPALEYYRQAKLLLPDEGNPSNQLAILSLYGGDSFAAVMHYYRALCVKHAFPTSRENLHKTLQKVFDAYRKSSEVLSDPVEALQRDVLILHALWQLKPSSSKISELSTNVISSFMTLISSRSLSPHLITGIFIMSVGALWTVNPTTPPSPDTHKDLSPLEPEPWVETTIVTHILGLIRALSKTGTSELKEAMSTLNRDPAGGVVDSLAIFITATFRRTLPALHIASAWLKSNLEYLHGLADKGIVSLVLVFIFHLYMAHFPRISFREVAEPYHRFGGGVEFRGFIPLALTPSKMVTKTDNLVDESTVHPNEEHLTRIRTMLLDARYLASFDETPLIYAEGKFRLRPVTPLDGGSLDPGSEYVDNDFVLPTKQSDGVPFMSREEDADDDSATVSTDDPVGLAMKATLGENDDDEDEMEDERILYPQRTSTSPMALPQTTTAFPPPLSTGGSPSRTAKPGTTAEDLLSRVLGGVPSAQARARTSSDPLRSFSASTSMPATPLVSHPFISSTSTMPPGNIWEGSTPPLQSNRSGWHANAGSPLARSFPQQAPETMPSPLSFSPTWVPQHRHQQSLNSFPLAQPPQFAAPSNNIYLNQTSVYGVGAPMNASPQHNNHFGLPQPLASLPNQIPFASGSVEESSAIVSGSHGSPAFVVRNSPWR</sequence>
<dbReference type="InterPro" id="IPR011990">
    <property type="entry name" value="TPR-like_helical_dom_sf"/>
</dbReference>
<dbReference type="Pfam" id="PF10374">
    <property type="entry name" value="EST1"/>
    <property type="match status" value="1"/>
</dbReference>
<dbReference type="PANTHER" id="PTHR15696">
    <property type="entry name" value="SMG-7 SUPPRESSOR WITH MORPHOLOGICAL EFFECT ON GENITALIA PROTEIN 7"/>
    <property type="match status" value="1"/>
</dbReference>
<feature type="region of interest" description="Disordered" evidence="1">
    <location>
        <begin position="148"/>
        <end position="167"/>
    </location>
</feature>